<comment type="caution">
    <text evidence="1">The sequence shown here is derived from an EMBL/GenBank/DDBJ whole genome shotgun (WGS) entry which is preliminary data.</text>
</comment>
<accession>A0A4S8ZQ69</accession>
<reference evidence="1 2" key="1">
    <citation type="submission" date="2018-10" db="EMBL/GenBank/DDBJ databases">
        <title>Fifty Aureobasidium pullulans genomes reveal a recombining polyextremotolerant generalist.</title>
        <authorList>
            <person name="Gostincar C."/>
            <person name="Turk M."/>
            <person name="Zajc J."/>
            <person name="Gunde-Cimerman N."/>
        </authorList>
    </citation>
    <scope>NUCLEOTIDE SEQUENCE [LARGE SCALE GENOMIC DNA]</scope>
    <source>
        <strain evidence="1 2">EXF-10659</strain>
    </source>
</reference>
<dbReference type="AlphaFoldDB" id="A0A4S8ZQ69"/>
<organism evidence="1 2">
    <name type="scientific">Aureobasidium pullulans</name>
    <name type="common">Black yeast</name>
    <name type="synonym">Pullularia pullulans</name>
    <dbReference type="NCBI Taxonomy" id="5580"/>
    <lineage>
        <taxon>Eukaryota</taxon>
        <taxon>Fungi</taxon>
        <taxon>Dikarya</taxon>
        <taxon>Ascomycota</taxon>
        <taxon>Pezizomycotina</taxon>
        <taxon>Dothideomycetes</taxon>
        <taxon>Dothideomycetidae</taxon>
        <taxon>Dothideales</taxon>
        <taxon>Saccotheciaceae</taxon>
        <taxon>Aureobasidium</taxon>
    </lineage>
</organism>
<dbReference type="Proteomes" id="UP000308802">
    <property type="component" value="Unassembled WGS sequence"/>
</dbReference>
<name>A0A4S8ZQ69_AURPU</name>
<gene>
    <name evidence="1" type="ORF">D6D19_08970</name>
</gene>
<protein>
    <submittedName>
        <fullName evidence="1">Uncharacterized protein</fullName>
    </submittedName>
</protein>
<proteinExistence type="predicted"/>
<evidence type="ECO:0000313" key="1">
    <source>
        <dbReference type="EMBL" id="THW68335.1"/>
    </source>
</evidence>
<dbReference type="EMBL" id="QZAO01000457">
    <property type="protein sequence ID" value="THW68335.1"/>
    <property type="molecule type" value="Genomic_DNA"/>
</dbReference>
<evidence type="ECO:0000313" key="2">
    <source>
        <dbReference type="Proteomes" id="UP000308802"/>
    </source>
</evidence>
<sequence length="143" mass="16323">MFGDVDFVVALRSVAAETTANNLSTAQTACTPYIPICLVMIQHGPGDDPVLRLRRWLPGHLDWLKLNNLCPNGECQPVPYFLLDNDKWRVGFAMESESDFSLYDEFIGSMGWRNGVRKFDVVLRLVIESEMERHRQLVYGRSS</sequence>